<dbReference type="EMBL" id="UZAJ01010863">
    <property type="protein sequence ID" value="VDO58783.1"/>
    <property type="molecule type" value="Genomic_DNA"/>
</dbReference>
<gene>
    <name evidence="1" type="ORF">OFLC_LOCUS9119</name>
</gene>
<protein>
    <submittedName>
        <fullName evidence="1 3">Uncharacterized protein</fullName>
    </submittedName>
</protein>
<name>A0A183HNQ9_9BILA</name>
<reference evidence="1 2" key="2">
    <citation type="submission" date="2018-11" db="EMBL/GenBank/DDBJ databases">
        <authorList>
            <consortium name="Pathogen Informatics"/>
        </authorList>
    </citation>
    <scope>NUCLEOTIDE SEQUENCE [LARGE SCALE GENOMIC DNA]</scope>
</reference>
<keyword evidence="2" id="KW-1185">Reference proteome</keyword>
<sequence>MRSCCSRGLVSSVAERLSRKQKAAGSIPARGIAPSQQFCFEI</sequence>
<evidence type="ECO:0000313" key="1">
    <source>
        <dbReference type="EMBL" id="VDO58783.1"/>
    </source>
</evidence>
<dbReference type="AntiFam" id="ANF00010">
    <property type="entry name" value="tRNA translation"/>
</dbReference>
<proteinExistence type="predicted"/>
<dbReference type="AlphaFoldDB" id="A0A183HNQ9"/>
<dbReference type="Proteomes" id="UP000267606">
    <property type="component" value="Unassembled WGS sequence"/>
</dbReference>
<accession>A0A183HNQ9</accession>
<reference evidence="3" key="1">
    <citation type="submission" date="2016-06" db="UniProtKB">
        <authorList>
            <consortium name="WormBaseParasite"/>
        </authorList>
    </citation>
    <scope>IDENTIFICATION</scope>
</reference>
<dbReference type="WBParaSite" id="OFLC_0000912001-mRNA-1">
    <property type="protein sequence ID" value="OFLC_0000912001-mRNA-1"/>
    <property type="gene ID" value="OFLC_0000912001"/>
</dbReference>
<evidence type="ECO:0000313" key="3">
    <source>
        <dbReference type="WBParaSite" id="OFLC_0000912001-mRNA-1"/>
    </source>
</evidence>
<evidence type="ECO:0000313" key="2">
    <source>
        <dbReference type="Proteomes" id="UP000267606"/>
    </source>
</evidence>
<organism evidence="3">
    <name type="scientific">Onchocerca flexuosa</name>
    <dbReference type="NCBI Taxonomy" id="387005"/>
    <lineage>
        <taxon>Eukaryota</taxon>
        <taxon>Metazoa</taxon>
        <taxon>Ecdysozoa</taxon>
        <taxon>Nematoda</taxon>
        <taxon>Chromadorea</taxon>
        <taxon>Rhabditida</taxon>
        <taxon>Spirurina</taxon>
        <taxon>Spiruromorpha</taxon>
        <taxon>Filarioidea</taxon>
        <taxon>Onchocercidae</taxon>
        <taxon>Onchocerca</taxon>
    </lineage>
</organism>